<dbReference type="Gene3D" id="3.40.190.10">
    <property type="entry name" value="Periplasmic binding protein-like II"/>
    <property type="match status" value="1"/>
</dbReference>
<dbReference type="AlphaFoldDB" id="A0A2U1NCY2"/>
<accession>A0A2U1NCY2</accession>
<dbReference type="Gene3D" id="3.40.50.300">
    <property type="entry name" value="P-loop containing nucleotide triphosphate hydrolases"/>
    <property type="match status" value="1"/>
</dbReference>
<dbReference type="Pfam" id="PF14700">
    <property type="entry name" value="RPOL_N"/>
    <property type="match status" value="1"/>
</dbReference>
<proteinExistence type="predicted"/>
<dbReference type="InterPro" id="IPR015683">
    <property type="entry name" value="Ionotropic_Glu_rcpt"/>
</dbReference>
<protein>
    <submittedName>
        <fullName evidence="2">Extracellular ligand-binding receptor</fullName>
    </submittedName>
</protein>
<dbReference type="Proteomes" id="UP000245207">
    <property type="component" value="Unassembled WGS sequence"/>
</dbReference>
<dbReference type="SUPFAM" id="SSF52540">
    <property type="entry name" value="P-loop containing nucleoside triphosphate hydrolases"/>
    <property type="match status" value="1"/>
</dbReference>
<evidence type="ECO:0000259" key="1">
    <source>
        <dbReference type="Pfam" id="PF14700"/>
    </source>
</evidence>
<dbReference type="PANTHER" id="PTHR18966">
    <property type="entry name" value="IONOTROPIC GLUTAMATE RECEPTOR"/>
    <property type="match status" value="1"/>
</dbReference>
<dbReference type="EMBL" id="PKPP01003097">
    <property type="protein sequence ID" value="PWA71341.1"/>
    <property type="molecule type" value="Genomic_DNA"/>
</dbReference>
<dbReference type="OrthoDB" id="5984008at2759"/>
<comment type="caution">
    <text evidence="2">The sequence shown here is derived from an EMBL/GenBank/DDBJ whole genome shotgun (WGS) entry which is preliminary data.</text>
</comment>
<organism evidence="2 3">
    <name type="scientific">Artemisia annua</name>
    <name type="common">Sweet wormwood</name>
    <dbReference type="NCBI Taxonomy" id="35608"/>
    <lineage>
        <taxon>Eukaryota</taxon>
        <taxon>Viridiplantae</taxon>
        <taxon>Streptophyta</taxon>
        <taxon>Embryophyta</taxon>
        <taxon>Tracheophyta</taxon>
        <taxon>Spermatophyta</taxon>
        <taxon>Magnoliopsida</taxon>
        <taxon>eudicotyledons</taxon>
        <taxon>Gunneridae</taxon>
        <taxon>Pentapetalae</taxon>
        <taxon>asterids</taxon>
        <taxon>campanulids</taxon>
        <taxon>Asterales</taxon>
        <taxon>Asteraceae</taxon>
        <taxon>Asteroideae</taxon>
        <taxon>Anthemideae</taxon>
        <taxon>Artemisiinae</taxon>
        <taxon>Artemisia</taxon>
    </lineage>
</organism>
<feature type="domain" description="DNA-directed RNA polymerase N-terminal" evidence="1">
    <location>
        <begin position="492"/>
        <end position="547"/>
    </location>
</feature>
<evidence type="ECO:0000313" key="3">
    <source>
        <dbReference type="Proteomes" id="UP000245207"/>
    </source>
</evidence>
<sequence>MASQWLWGLMLQDNGDHLVVGDHSEGDNCDLTPEQNQELRREQNRRHILAIKERRANKPRPLNKSKFTHFRVPVTVTYSDCLPYDTIPPQPRVLPAGFLARAKVPNKDLGVSSEENQKIYQSPLISARSRRYLGSRPLKKSRFKISALNLGSDILGEIGRDFADILKSARFSRFWRDFESYNCAVLDEVDILFKDEDFQPALQSFMNLSPVTTQYLFVTATLPVDVYNKLMENFLGTLVFPMSRCVGWVHNRAKNCRNSRTRGPIRRTSSSSTRDTIRHISCSRSGTRDPITRISRSILKLLLKWEFTIEGKANGFIKLIGVDVFRSTNFDVIESLQGALGLRPYVPASSRLYNLTARWHHYFYMKYPTSVTKEVPVPAIRTIPYEVPYVVISYDNATYDDLVQKVYNQEIDTVVGDSTILPNRSEYVDFTATYSDLGVGTVGKIKEHDMWFLLEPLHWGVWLTAIGSLITTCIEVKDRLLETLIWRIVKGHDDSKPWPQPVKAEVGRRLVELLLQSAYIQPLADQSGGAMPPDIRPAFTHTFRTSVKEGHGGFIVVSRYASATHMPPSILSRGTAGSENAGLLALTRVGSQRVIQISAGFMIFFSILGHLSMNNDVYSLGVVLLELFVIRTTSNCL</sequence>
<dbReference type="InterPro" id="IPR029262">
    <property type="entry name" value="RPOL_N"/>
</dbReference>
<dbReference type="STRING" id="35608.A0A2U1NCY2"/>
<gene>
    <name evidence="2" type="ORF">CTI12_AA279070</name>
</gene>
<keyword evidence="3" id="KW-1185">Reference proteome</keyword>
<name>A0A2U1NCY2_ARTAN</name>
<dbReference type="SUPFAM" id="SSF53850">
    <property type="entry name" value="Periplasmic binding protein-like II"/>
    <property type="match status" value="1"/>
</dbReference>
<evidence type="ECO:0000313" key="2">
    <source>
        <dbReference type="EMBL" id="PWA71341.1"/>
    </source>
</evidence>
<reference evidence="2 3" key="1">
    <citation type="journal article" date="2018" name="Mol. Plant">
        <title>The genome of Artemisia annua provides insight into the evolution of Asteraceae family and artemisinin biosynthesis.</title>
        <authorList>
            <person name="Shen Q."/>
            <person name="Zhang L."/>
            <person name="Liao Z."/>
            <person name="Wang S."/>
            <person name="Yan T."/>
            <person name="Shi P."/>
            <person name="Liu M."/>
            <person name="Fu X."/>
            <person name="Pan Q."/>
            <person name="Wang Y."/>
            <person name="Lv Z."/>
            <person name="Lu X."/>
            <person name="Zhang F."/>
            <person name="Jiang W."/>
            <person name="Ma Y."/>
            <person name="Chen M."/>
            <person name="Hao X."/>
            <person name="Li L."/>
            <person name="Tang Y."/>
            <person name="Lv G."/>
            <person name="Zhou Y."/>
            <person name="Sun X."/>
            <person name="Brodelius P.E."/>
            <person name="Rose J.K.C."/>
            <person name="Tang K."/>
        </authorList>
    </citation>
    <scope>NUCLEOTIDE SEQUENCE [LARGE SCALE GENOMIC DNA]</scope>
    <source>
        <strain evidence="3">cv. Huhao1</strain>
        <tissue evidence="2">Leaf</tissue>
    </source>
</reference>
<keyword evidence="2" id="KW-0675">Receptor</keyword>
<dbReference type="InterPro" id="IPR027417">
    <property type="entry name" value="P-loop_NTPase"/>
</dbReference>